<feature type="compositionally biased region" description="Basic and acidic residues" evidence="1">
    <location>
        <begin position="125"/>
        <end position="136"/>
    </location>
</feature>
<dbReference type="AlphaFoldDB" id="A0A915PJY2"/>
<evidence type="ECO:0000313" key="3">
    <source>
        <dbReference type="WBParaSite" id="sdigi.contig111.g4549.t1"/>
    </source>
</evidence>
<dbReference type="WBParaSite" id="sdigi.contig111.g4549.t1">
    <property type="protein sequence ID" value="sdigi.contig111.g4549.t1"/>
    <property type="gene ID" value="sdigi.contig111.g4549"/>
</dbReference>
<proteinExistence type="predicted"/>
<accession>A0A915PJY2</accession>
<dbReference type="Proteomes" id="UP000887581">
    <property type="component" value="Unplaced"/>
</dbReference>
<organism evidence="2 3">
    <name type="scientific">Setaria digitata</name>
    <dbReference type="NCBI Taxonomy" id="48799"/>
    <lineage>
        <taxon>Eukaryota</taxon>
        <taxon>Metazoa</taxon>
        <taxon>Ecdysozoa</taxon>
        <taxon>Nematoda</taxon>
        <taxon>Chromadorea</taxon>
        <taxon>Rhabditida</taxon>
        <taxon>Spirurina</taxon>
        <taxon>Spiruromorpha</taxon>
        <taxon>Filarioidea</taxon>
        <taxon>Setariidae</taxon>
        <taxon>Setaria</taxon>
    </lineage>
</organism>
<feature type="compositionally biased region" description="Basic residues" evidence="1">
    <location>
        <begin position="1"/>
        <end position="27"/>
    </location>
</feature>
<sequence length="305" mass="34219">MRSEPHRRRHRRHHRRDKSRHHGKSRKERGEGKDDIPSPLRPPAPPSAPSSTSVAAPSSQAAPPSQTSPQPPSASAVMKERQKEDKESGEMTSTNQGKINASGEAIAQGKSTSQVGPSSSSPRLPPRDSQKVESRGSQHQLPAFGKNELLQELCVTQCIRDGYEISRVAYTTCFPVSKKPNFIYLPHLRFIANNKENHEEKKSAQRTGADLSQKITPAADIHQNHATPDLSKRKNFMMDIKISHFIQNLNECCLALQKARKNISSLKLLMGGEELKEIRKYDTDTKAIINELKYLLQYVDKKFET</sequence>
<feature type="region of interest" description="Disordered" evidence="1">
    <location>
        <begin position="1"/>
        <end position="140"/>
    </location>
</feature>
<feature type="compositionally biased region" description="Low complexity" evidence="1">
    <location>
        <begin position="111"/>
        <end position="122"/>
    </location>
</feature>
<name>A0A915PJY2_9BILA</name>
<feature type="compositionally biased region" description="Pro residues" evidence="1">
    <location>
        <begin position="39"/>
        <end position="48"/>
    </location>
</feature>
<feature type="compositionally biased region" description="Low complexity" evidence="1">
    <location>
        <begin position="49"/>
        <end position="76"/>
    </location>
</feature>
<reference evidence="3" key="1">
    <citation type="submission" date="2022-11" db="UniProtKB">
        <authorList>
            <consortium name="WormBaseParasite"/>
        </authorList>
    </citation>
    <scope>IDENTIFICATION</scope>
</reference>
<feature type="compositionally biased region" description="Polar residues" evidence="1">
    <location>
        <begin position="90"/>
        <end position="99"/>
    </location>
</feature>
<keyword evidence="2" id="KW-1185">Reference proteome</keyword>
<protein>
    <submittedName>
        <fullName evidence="3">Uncharacterized protein</fullName>
    </submittedName>
</protein>
<evidence type="ECO:0000313" key="2">
    <source>
        <dbReference type="Proteomes" id="UP000887581"/>
    </source>
</evidence>
<evidence type="ECO:0000256" key="1">
    <source>
        <dbReference type="SAM" id="MobiDB-lite"/>
    </source>
</evidence>
<feature type="compositionally biased region" description="Basic and acidic residues" evidence="1">
    <location>
        <begin position="78"/>
        <end position="89"/>
    </location>
</feature>